<name>A0A9Q0AI52_9PEZI</name>
<sequence length="317" mass="35602">MAAPPPVALVMPIPWSEPYPFHDPPNGNPRPFRWFPQVTWEQGQALEEFFSDLCEPNVFPRAVKTNTKVALNAMNYETQQQVNTGAWAWFWGIERTSRHVNFDKPGQMIWDLDCAWTSVATHPDRTHASSTWHDTGVGLVAERAARQLEVQNFWSNATTNNFVGCPGFGNPAMSFMGYYGFDNVNYLTRAVFPLRNLSRTLFQCMGWGCSLAGLANDPNPVGLLPNDDATASGFPMLSRLYTILFSILHGNVRALGLGTFPNGTHNLTVSDNIRARYGSRNLINPTWTRYISNYIDNYPGLPYPAIGLEPYNFALTR</sequence>
<reference evidence="1" key="1">
    <citation type="submission" date="2021-03" db="EMBL/GenBank/DDBJ databases">
        <title>Revisited historic fungal species revealed as producer of novel bioactive compounds through whole genome sequencing and comparative genomics.</title>
        <authorList>
            <person name="Vignolle G.A."/>
            <person name="Hochenegger N."/>
            <person name="Mach R.L."/>
            <person name="Mach-Aigner A.R."/>
            <person name="Javad Rahimi M."/>
            <person name="Salim K.A."/>
            <person name="Chan C.M."/>
            <person name="Lim L.B.L."/>
            <person name="Cai F."/>
            <person name="Druzhinina I.S."/>
            <person name="U'Ren J.M."/>
            <person name="Derntl C."/>
        </authorList>
    </citation>
    <scope>NUCLEOTIDE SEQUENCE</scope>
    <source>
        <strain evidence="1">TUCIM 5799</strain>
    </source>
</reference>
<comment type="caution">
    <text evidence="1">The sequence shown here is derived from an EMBL/GenBank/DDBJ whole genome shotgun (WGS) entry which is preliminary data.</text>
</comment>
<protein>
    <submittedName>
        <fullName evidence="1">Uncharacterized protein</fullName>
    </submittedName>
</protein>
<evidence type="ECO:0000313" key="2">
    <source>
        <dbReference type="Proteomes" id="UP000829685"/>
    </source>
</evidence>
<dbReference type="Proteomes" id="UP000829685">
    <property type="component" value="Unassembled WGS sequence"/>
</dbReference>
<dbReference type="AlphaFoldDB" id="A0A9Q0AI52"/>
<organism evidence="1 2">
    <name type="scientific">Neoarthrinium moseri</name>
    <dbReference type="NCBI Taxonomy" id="1658444"/>
    <lineage>
        <taxon>Eukaryota</taxon>
        <taxon>Fungi</taxon>
        <taxon>Dikarya</taxon>
        <taxon>Ascomycota</taxon>
        <taxon>Pezizomycotina</taxon>
        <taxon>Sordariomycetes</taxon>
        <taxon>Xylariomycetidae</taxon>
        <taxon>Amphisphaeriales</taxon>
        <taxon>Apiosporaceae</taxon>
        <taxon>Neoarthrinium</taxon>
    </lineage>
</organism>
<accession>A0A9Q0AI52</accession>
<evidence type="ECO:0000313" key="1">
    <source>
        <dbReference type="EMBL" id="KAI1852926.1"/>
    </source>
</evidence>
<gene>
    <name evidence="1" type="ORF">JX265_012954</name>
</gene>
<keyword evidence="2" id="KW-1185">Reference proteome</keyword>
<dbReference type="EMBL" id="JAFIMR010000060">
    <property type="protein sequence ID" value="KAI1852926.1"/>
    <property type="molecule type" value="Genomic_DNA"/>
</dbReference>
<proteinExistence type="predicted"/>